<dbReference type="EMBL" id="UIVS01000003">
    <property type="protein sequence ID" value="SVP92996.1"/>
    <property type="molecule type" value="Genomic_DNA"/>
</dbReference>
<accession>A0A3B0N1W8</accession>
<evidence type="ECO:0000313" key="2">
    <source>
        <dbReference type="EMBL" id="SVP93800.1"/>
    </source>
</evidence>
<evidence type="ECO:0000313" key="1">
    <source>
        <dbReference type="EMBL" id="SVP92996.1"/>
    </source>
</evidence>
<proteinExistence type="predicted"/>
<protein>
    <submittedName>
        <fullName evidence="2">Uncharacterized protein</fullName>
    </submittedName>
</protein>
<reference evidence="2" key="1">
    <citation type="submission" date="2018-07" db="EMBL/GenBank/DDBJ databases">
        <authorList>
            <person name="Quirk P.G."/>
            <person name="Krulwich T.A."/>
        </authorList>
    </citation>
    <scope>NUCLEOTIDE SEQUENCE</scope>
    <source>
        <strain evidence="2">Anand</strain>
    </source>
</reference>
<dbReference type="EMBL" id="UIVT01000003">
    <property type="protein sequence ID" value="SVP93800.1"/>
    <property type="molecule type" value="Genomic_DNA"/>
</dbReference>
<dbReference type="VEuPathDB" id="PiroplasmaDB:TA17630"/>
<sequence length="1614" mass="185337">MITEREKHPRDEVLFKWDPRGNFTSLGTSPGDNFIKRRMTNLDNSHKLINKLSKVDREDLNKVLRDSTTEGLNVRPESLDKIRDKRAELMKNLKKFQLHSCRDWLGTNTLKSSIQKVDTLDRLSSIIINPEFPIKHEAVLYSIQLGKSDLEFYNALYLTKLSRMSNPAVLELIRQPIFVRDRTLLLTDKKTCNCPLNAITKQQPTQRHFLPTMRSFSETQQPKQQGPMGDSLLNKFMSPHTNPMTPGLFSSDRNWPQSFLGNNKFDSLFHIGFEKRSEAPKQQDDINDRDIVCPFHFPKDLPEQLKSPKGHSGYISDYNLLYRCEVVGSDNLLLLYELTDNLAPNPEIYKYKLPSKLLAINSVYLKDFEFQRHYSYNLNDFKRANYSQGTMDSVNLSSIYTGGALFIATKTEFLICIPRYNENQLNLTVLAREKNHGHNIMEILSHKNTGRIFLLETNSLLYEYQYQLGFKPRSLMDNKVFKHAYGAYVYTKRLLSDYIRRNRVFSLTISGTPTNNIQLSEQNPSVSPFSRPNQPVYNCLEGLEKPIGGSFCYDPPLMWNEYGSSTSNINSNIFHSREPSRSECMCGNGCKKYKVNTLLRCINPWNKTYMKTSDSIGIIDQNRSIISLLNISTGDLSVFYIHGNTSLEEYNNSLEKGERVFPYDLTLYNLRHSNMMNTLERLGYGRYSHGTKFVKMISPPLNFVQGVDLILVDNLGTRIFIGFSNFSLITTSGFASVTSTLNPSDGATISAVNTKTSPTTNKLGLAVKGFRLQARHTAHGQSFGFPRGPFSLFRTKPNVSSFPLDDLLITMEPVRKNNNGTLIRAIVSLNDSTSFFQNYATLPLSVNEEFYYFNEDHVRYKTVEENQPVEYYHEFYIKLADKEKILSVHSENTSFRSEYEFESPYPPNRNASTTNVTEMNVLSPDKVTKNKIVIVTTEKVYKFNRLDLNLILKSLVKYTKNAVDLIKPPPILCDSYTSNNTHTTNSIEATVKDQDERFNLSKYTKKDESGDGEKNYFINALKEDSIKLSKYPVNYSVNTTNSIEGNTDMTEYMKYLRKKSEKNELVLNDIFGDDLVEVCENSKQLVGYSLYYLSWLYGPEILFKHLFIYLVELLKGCVLKEKFFKEDDNQIITANMSNKVMSNKLLDKVSNLLPTIKGFDDTVESDVIYNYILSSNLDDYNVFIGGFGIPSRIFNYVVPGCYSVLDHNFEKPVISPWCRFVSFSHNNKTKQSRVTTNTSPLVDGLLLLVSELLTPMYLNRAINLVPNLFTNMLINNVDELNYNPNRPSRVNYTLNGLVLDKFENENEFVVGSRVDMYLTTELSMGLESSRKLLEQLNTIHTIALELVKNYQKCNLDNAVLLMSTLGPNVQKMILKPNVNQYEPYPLNTSFFSDVYATSSFASFYPTSTSGMNDKSLSVDTREAFKAMIKDRYENDLRTLKELVLVLEVSQEFLASCVLLHNSTVLGEYKYEFDKNLNLMNLLPSKTPNPFFSPSDYVLNSNKFVSPFNCKFTHESPNSKLVLTKDIVNVLSQVNLINLFLNKDVYKLFRIVVWLIGGDTSTLEKFFYGHIFTFDEITNMNKCNRIKYLERHFENTQDASKCEYLQSLIKQFTIN</sequence>
<gene>
    <name evidence="2" type="ORF">TAT_000279500</name>
    <name evidence="1" type="ORF">TAV_000279600</name>
</gene>
<name>A0A3B0N1W8_THEAN</name>
<organism evidence="2">
    <name type="scientific">Theileria annulata</name>
    <dbReference type="NCBI Taxonomy" id="5874"/>
    <lineage>
        <taxon>Eukaryota</taxon>
        <taxon>Sar</taxon>
        <taxon>Alveolata</taxon>
        <taxon>Apicomplexa</taxon>
        <taxon>Aconoidasida</taxon>
        <taxon>Piroplasmida</taxon>
        <taxon>Theileriidae</taxon>
        <taxon>Theileria</taxon>
    </lineage>
</organism>